<dbReference type="RefSeq" id="WP_253450332.1">
    <property type="nucleotide sequence ID" value="NZ_JALJYF010000002.1"/>
</dbReference>
<comment type="similarity">
    <text evidence="12">Belongs to the cytochrome b561 family.</text>
</comment>
<keyword evidence="6 13" id="KW-0812">Transmembrane</keyword>
<feature type="transmembrane region" description="Helical" evidence="13">
    <location>
        <begin position="90"/>
        <end position="112"/>
    </location>
</feature>
<evidence type="ECO:0000313" key="15">
    <source>
        <dbReference type="EMBL" id="MCP1728355.1"/>
    </source>
</evidence>
<dbReference type="Gene3D" id="1.20.950.20">
    <property type="entry name" value="Transmembrane di-heme cytochromes, Chain C"/>
    <property type="match status" value="2"/>
</dbReference>
<accession>A0ABT1GAL3</accession>
<evidence type="ECO:0000256" key="6">
    <source>
        <dbReference type="ARBA" id="ARBA00022692"/>
    </source>
</evidence>
<keyword evidence="4" id="KW-1003">Cell membrane</keyword>
<evidence type="ECO:0000256" key="2">
    <source>
        <dbReference type="ARBA" id="ARBA00004651"/>
    </source>
</evidence>
<evidence type="ECO:0000256" key="12">
    <source>
        <dbReference type="ARBA" id="ARBA00037975"/>
    </source>
</evidence>
<keyword evidence="11 13" id="KW-0472">Membrane</keyword>
<keyword evidence="10" id="KW-0408">Iron</keyword>
<organism evidence="15 16">
    <name type="scientific">Natronospira proteinivora</name>
    <dbReference type="NCBI Taxonomy" id="1807133"/>
    <lineage>
        <taxon>Bacteria</taxon>
        <taxon>Pseudomonadati</taxon>
        <taxon>Pseudomonadota</taxon>
        <taxon>Gammaproteobacteria</taxon>
        <taxon>Natronospirales</taxon>
        <taxon>Natronospiraceae</taxon>
        <taxon>Natronospira</taxon>
    </lineage>
</organism>
<keyword evidence="7" id="KW-0479">Metal-binding</keyword>
<name>A0ABT1GAL3_9GAMM</name>
<feature type="transmembrane region" description="Helical" evidence="13">
    <location>
        <begin position="148"/>
        <end position="169"/>
    </location>
</feature>
<keyword evidence="3" id="KW-0813">Transport</keyword>
<evidence type="ECO:0000256" key="13">
    <source>
        <dbReference type="SAM" id="Phobius"/>
    </source>
</evidence>
<dbReference type="EMBL" id="JALJYF010000002">
    <property type="protein sequence ID" value="MCP1728355.1"/>
    <property type="molecule type" value="Genomic_DNA"/>
</dbReference>
<evidence type="ECO:0000313" key="16">
    <source>
        <dbReference type="Proteomes" id="UP001523550"/>
    </source>
</evidence>
<reference evidence="15 16" key="1">
    <citation type="submission" date="2022-03" db="EMBL/GenBank/DDBJ databases">
        <title>Genomic Encyclopedia of Type Strains, Phase III (KMG-III): the genomes of soil and plant-associated and newly described type strains.</title>
        <authorList>
            <person name="Whitman W."/>
        </authorList>
    </citation>
    <scope>NUCLEOTIDE SEQUENCE [LARGE SCALE GENOMIC DNA]</scope>
    <source>
        <strain evidence="15 16">BSker1</strain>
    </source>
</reference>
<dbReference type="InterPro" id="IPR011577">
    <property type="entry name" value="Cyt_b561_bac/Ni-Hgenase"/>
</dbReference>
<feature type="transmembrane region" description="Helical" evidence="13">
    <location>
        <begin position="51"/>
        <end position="70"/>
    </location>
</feature>
<evidence type="ECO:0000256" key="11">
    <source>
        <dbReference type="ARBA" id="ARBA00023136"/>
    </source>
</evidence>
<evidence type="ECO:0000256" key="1">
    <source>
        <dbReference type="ARBA" id="ARBA00001970"/>
    </source>
</evidence>
<evidence type="ECO:0000256" key="9">
    <source>
        <dbReference type="ARBA" id="ARBA00022989"/>
    </source>
</evidence>
<keyword evidence="9 13" id="KW-1133">Transmembrane helix</keyword>
<evidence type="ECO:0000256" key="3">
    <source>
        <dbReference type="ARBA" id="ARBA00022448"/>
    </source>
</evidence>
<evidence type="ECO:0000256" key="8">
    <source>
        <dbReference type="ARBA" id="ARBA00022982"/>
    </source>
</evidence>
<dbReference type="InterPro" id="IPR016174">
    <property type="entry name" value="Di-haem_cyt_TM"/>
</dbReference>
<evidence type="ECO:0000256" key="10">
    <source>
        <dbReference type="ARBA" id="ARBA00023004"/>
    </source>
</evidence>
<proteinExistence type="inferred from homology"/>
<evidence type="ECO:0000256" key="7">
    <source>
        <dbReference type="ARBA" id="ARBA00022723"/>
    </source>
</evidence>
<dbReference type="PANTHER" id="PTHR30529:SF1">
    <property type="entry name" value="CYTOCHROME B561 HOMOLOG 2"/>
    <property type="match status" value="1"/>
</dbReference>
<feature type="transmembrane region" description="Helical" evidence="13">
    <location>
        <begin position="12"/>
        <end position="39"/>
    </location>
</feature>
<keyword evidence="5" id="KW-0349">Heme</keyword>
<comment type="caution">
    <text evidence="15">The sequence shown here is derived from an EMBL/GenBank/DDBJ whole genome shotgun (WGS) entry which is preliminary data.</text>
</comment>
<comment type="cofactor">
    <cofactor evidence="1">
        <name>heme b</name>
        <dbReference type="ChEBI" id="CHEBI:60344"/>
    </cofactor>
</comment>
<keyword evidence="8" id="KW-0249">Electron transport</keyword>
<dbReference type="Pfam" id="PF01292">
    <property type="entry name" value="Ni_hydr_CYTB"/>
    <property type="match status" value="1"/>
</dbReference>
<dbReference type="InterPro" id="IPR052168">
    <property type="entry name" value="Cytochrome_b561_oxidase"/>
</dbReference>
<evidence type="ECO:0000259" key="14">
    <source>
        <dbReference type="Pfam" id="PF01292"/>
    </source>
</evidence>
<dbReference type="Proteomes" id="UP001523550">
    <property type="component" value="Unassembled WGS sequence"/>
</dbReference>
<protein>
    <submittedName>
        <fullName evidence="15">Cytochrome b561</fullName>
    </submittedName>
</protein>
<feature type="domain" description="Cytochrome b561 bacterial/Ni-hydrogenase" evidence="14">
    <location>
        <begin position="10"/>
        <end position="181"/>
    </location>
</feature>
<dbReference type="PANTHER" id="PTHR30529">
    <property type="entry name" value="CYTOCHROME B561"/>
    <property type="match status" value="1"/>
</dbReference>
<dbReference type="SUPFAM" id="SSF81342">
    <property type="entry name" value="Transmembrane di-heme cytochromes"/>
    <property type="match status" value="1"/>
</dbReference>
<sequence>MAIWRNREDRYGLIHVALHWITALSVIGLFALGVWMVGLGYYDGWYNRAPWIHKSAGMILFGLVIFRVIWRLINPLPKPAPGTRPWEARVAHLAHIGIYLLLFGILISGYMIPTARGAPISVFGWFDIPALPAVVEQQESVAGAWHEWTAWILMALVVIHAAAALKHHFFNRDDTLRRMLGLSPRQSVTNGGEKE</sequence>
<evidence type="ECO:0000256" key="4">
    <source>
        <dbReference type="ARBA" id="ARBA00022475"/>
    </source>
</evidence>
<gene>
    <name evidence="15" type="ORF">J2T60_002355</name>
</gene>
<comment type="subcellular location">
    <subcellularLocation>
        <location evidence="2">Cell membrane</location>
        <topology evidence="2">Multi-pass membrane protein</topology>
    </subcellularLocation>
</comment>
<keyword evidence="16" id="KW-1185">Reference proteome</keyword>
<evidence type="ECO:0000256" key="5">
    <source>
        <dbReference type="ARBA" id="ARBA00022617"/>
    </source>
</evidence>